<dbReference type="Proteomes" id="UP000324222">
    <property type="component" value="Unassembled WGS sequence"/>
</dbReference>
<name>A0A5B7F6A9_PORTR</name>
<reference evidence="1 2" key="1">
    <citation type="submission" date="2019-05" db="EMBL/GenBank/DDBJ databases">
        <title>Another draft genome of Portunus trituberculatus and its Hox gene families provides insights of decapod evolution.</title>
        <authorList>
            <person name="Jeong J.-H."/>
            <person name="Song I."/>
            <person name="Kim S."/>
            <person name="Choi T."/>
            <person name="Kim D."/>
            <person name="Ryu S."/>
            <person name="Kim W."/>
        </authorList>
    </citation>
    <scope>NUCLEOTIDE SEQUENCE [LARGE SCALE GENOMIC DNA]</scope>
    <source>
        <tissue evidence="1">Muscle</tissue>
    </source>
</reference>
<dbReference type="EMBL" id="VSRR010004942">
    <property type="protein sequence ID" value="MPC41135.1"/>
    <property type="molecule type" value="Genomic_DNA"/>
</dbReference>
<organism evidence="1 2">
    <name type="scientific">Portunus trituberculatus</name>
    <name type="common">Swimming crab</name>
    <name type="synonym">Neptunus trituberculatus</name>
    <dbReference type="NCBI Taxonomy" id="210409"/>
    <lineage>
        <taxon>Eukaryota</taxon>
        <taxon>Metazoa</taxon>
        <taxon>Ecdysozoa</taxon>
        <taxon>Arthropoda</taxon>
        <taxon>Crustacea</taxon>
        <taxon>Multicrustacea</taxon>
        <taxon>Malacostraca</taxon>
        <taxon>Eumalacostraca</taxon>
        <taxon>Eucarida</taxon>
        <taxon>Decapoda</taxon>
        <taxon>Pleocyemata</taxon>
        <taxon>Brachyura</taxon>
        <taxon>Eubrachyura</taxon>
        <taxon>Portunoidea</taxon>
        <taxon>Portunidae</taxon>
        <taxon>Portuninae</taxon>
        <taxon>Portunus</taxon>
    </lineage>
</organism>
<sequence>MLFYEHKCIYKIITPPGEVVFPATGEQPDSNLVTVPPSIHGCHFAAGGCSDVVKVSWIQLLAANEHFHAGYQPPPANSNESLWMLFYEGWYVSRRLLWRLSVPTWTTTCFLDPAAELPPIGQLRNSLVRSLKLRLVLSLKMWLG</sequence>
<dbReference type="AlphaFoldDB" id="A0A5B7F6A9"/>
<keyword evidence="2" id="KW-1185">Reference proteome</keyword>
<evidence type="ECO:0000313" key="1">
    <source>
        <dbReference type="EMBL" id="MPC41135.1"/>
    </source>
</evidence>
<protein>
    <submittedName>
        <fullName evidence="1">Uncharacterized protein</fullName>
    </submittedName>
</protein>
<comment type="caution">
    <text evidence="1">The sequence shown here is derived from an EMBL/GenBank/DDBJ whole genome shotgun (WGS) entry which is preliminary data.</text>
</comment>
<proteinExistence type="predicted"/>
<evidence type="ECO:0000313" key="2">
    <source>
        <dbReference type="Proteomes" id="UP000324222"/>
    </source>
</evidence>
<accession>A0A5B7F6A9</accession>
<gene>
    <name evidence="1" type="ORF">E2C01_034720</name>
</gene>